<dbReference type="GeneID" id="30981377"/>
<keyword evidence="1 4" id="KW-0349">Heme</keyword>
<evidence type="ECO:0000256" key="4">
    <source>
        <dbReference type="RuleBase" id="RU362121"/>
    </source>
</evidence>
<evidence type="ECO:0000256" key="3">
    <source>
        <dbReference type="ARBA" id="ARBA00023004"/>
    </source>
</evidence>
<keyword evidence="3 4" id="KW-0408">Iron</keyword>
<feature type="region of interest" description="Disordered" evidence="5">
    <location>
        <begin position="84"/>
        <end position="106"/>
    </location>
</feature>
<dbReference type="EMBL" id="KV453909">
    <property type="protein sequence ID" value="ODV82269.1"/>
    <property type="molecule type" value="Genomic_DNA"/>
</dbReference>
<dbReference type="GO" id="GO:0004128">
    <property type="term" value="F:cytochrome-b5 reductase activity, acting on NAD(P)H"/>
    <property type="evidence" value="ECO:0007669"/>
    <property type="project" value="TreeGrafter"/>
</dbReference>
<proteinExistence type="inferred from homology"/>
<feature type="region of interest" description="Disordered" evidence="5">
    <location>
        <begin position="1"/>
        <end position="70"/>
    </location>
</feature>
<evidence type="ECO:0000256" key="2">
    <source>
        <dbReference type="ARBA" id="ARBA00022723"/>
    </source>
</evidence>
<dbReference type="RefSeq" id="XP_020067391.1">
    <property type="nucleotide sequence ID" value="XM_020207240.1"/>
</dbReference>
<dbReference type="PRINTS" id="PR00363">
    <property type="entry name" value="CYTOCHROMEB5"/>
</dbReference>
<dbReference type="GO" id="GO:0005737">
    <property type="term" value="C:cytoplasm"/>
    <property type="evidence" value="ECO:0007669"/>
    <property type="project" value="TreeGrafter"/>
</dbReference>
<name>A0A1E4SRX4_9ASCO</name>
<dbReference type="InterPro" id="IPR001199">
    <property type="entry name" value="Cyt_B5-like_heme/steroid-bd"/>
</dbReference>
<keyword evidence="8" id="KW-1185">Reference proteome</keyword>
<feature type="compositionally biased region" description="Low complexity" evidence="5">
    <location>
        <begin position="36"/>
        <end position="47"/>
    </location>
</feature>
<sequence length="185" mass="20354">MANEENQVQNPPKINAPSVPKPTSLNHEAPMSKPISAPRSSLARPASTFPAINSAQRASGGLAVPGQQSRRKVVLKPGHSPLDWAHLNSSKPKHILRGVPPNTPPPQYVQIPKEELKKHKTQEDCWTCINGRVFNITPYINFHPGGVEEIMKCAGRDGTALFNKYHSWVNADRMLENCMVGIISN</sequence>
<dbReference type="SMART" id="SM01117">
    <property type="entry name" value="Cyt-b5"/>
    <property type="match status" value="1"/>
</dbReference>
<feature type="domain" description="Cytochrome b5 heme-binding" evidence="6">
    <location>
        <begin position="108"/>
        <end position="184"/>
    </location>
</feature>
<dbReference type="InterPro" id="IPR051872">
    <property type="entry name" value="Cytochrome_b5/Flavoprotein_Rdt"/>
</dbReference>
<dbReference type="PANTHER" id="PTHR46237">
    <property type="entry name" value="CYTOCHROME B5 REDUCTASE 4 FAMILY MEMBER"/>
    <property type="match status" value="1"/>
</dbReference>
<dbReference type="PROSITE" id="PS00191">
    <property type="entry name" value="CYTOCHROME_B5_1"/>
    <property type="match status" value="1"/>
</dbReference>
<dbReference type="OrthoDB" id="432299at2759"/>
<gene>
    <name evidence="7" type="ORF">CANTADRAFT_24855</name>
</gene>
<dbReference type="Gene3D" id="3.10.120.10">
    <property type="entry name" value="Cytochrome b5-like heme/steroid binding domain"/>
    <property type="match status" value="1"/>
</dbReference>
<evidence type="ECO:0000256" key="5">
    <source>
        <dbReference type="SAM" id="MobiDB-lite"/>
    </source>
</evidence>
<accession>A0A1E4SRX4</accession>
<feature type="compositionally biased region" description="Polar residues" evidence="5">
    <location>
        <begin position="1"/>
        <end position="12"/>
    </location>
</feature>
<evidence type="ECO:0000259" key="6">
    <source>
        <dbReference type="PROSITE" id="PS50255"/>
    </source>
</evidence>
<evidence type="ECO:0000313" key="8">
    <source>
        <dbReference type="Proteomes" id="UP000094285"/>
    </source>
</evidence>
<keyword evidence="2 4" id="KW-0479">Metal-binding</keyword>
<dbReference type="GO" id="GO:0020037">
    <property type="term" value="F:heme binding"/>
    <property type="evidence" value="ECO:0007669"/>
    <property type="project" value="UniProtKB-UniRule"/>
</dbReference>
<organism evidence="7 8">
    <name type="scientific">Suhomyces tanzawaensis NRRL Y-17324</name>
    <dbReference type="NCBI Taxonomy" id="984487"/>
    <lineage>
        <taxon>Eukaryota</taxon>
        <taxon>Fungi</taxon>
        <taxon>Dikarya</taxon>
        <taxon>Ascomycota</taxon>
        <taxon>Saccharomycotina</taxon>
        <taxon>Pichiomycetes</taxon>
        <taxon>Debaryomycetaceae</taxon>
        <taxon>Suhomyces</taxon>
    </lineage>
</organism>
<dbReference type="InterPro" id="IPR036400">
    <property type="entry name" value="Cyt_B5-like_heme/steroid_sf"/>
</dbReference>
<dbReference type="GO" id="GO:0046872">
    <property type="term" value="F:metal ion binding"/>
    <property type="evidence" value="ECO:0007669"/>
    <property type="project" value="UniProtKB-UniRule"/>
</dbReference>
<dbReference type="PROSITE" id="PS50255">
    <property type="entry name" value="CYTOCHROME_B5_2"/>
    <property type="match status" value="1"/>
</dbReference>
<dbReference type="STRING" id="984487.A0A1E4SRX4"/>
<dbReference type="SUPFAM" id="SSF55856">
    <property type="entry name" value="Cytochrome b5-like heme/steroid binding domain"/>
    <property type="match status" value="1"/>
</dbReference>
<evidence type="ECO:0000256" key="1">
    <source>
        <dbReference type="ARBA" id="ARBA00022617"/>
    </source>
</evidence>
<dbReference type="AlphaFoldDB" id="A0A1E4SRX4"/>
<comment type="similarity">
    <text evidence="4">Belongs to the cytochrome b5 family.</text>
</comment>
<reference evidence="8" key="1">
    <citation type="submission" date="2016-05" db="EMBL/GenBank/DDBJ databases">
        <title>Comparative genomics of biotechnologically important yeasts.</title>
        <authorList>
            <consortium name="DOE Joint Genome Institute"/>
            <person name="Riley R."/>
            <person name="Haridas S."/>
            <person name="Wolfe K.H."/>
            <person name="Lopes M.R."/>
            <person name="Hittinger C.T."/>
            <person name="Goker M."/>
            <person name="Salamov A."/>
            <person name="Wisecaver J."/>
            <person name="Long T.M."/>
            <person name="Aerts A.L."/>
            <person name="Barry K."/>
            <person name="Choi C."/>
            <person name="Clum A."/>
            <person name="Coughlan A.Y."/>
            <person name="Deshpande S."/>
            <person name="Douglass A.P."/>
            <person name="Hanson S.J."/>
            <person name="Klenk H.-P."/>
            <person name="Labutti K."/>
            <person name="Lapidus A."/>
            <person name="Lindquist E."/>
            <person name="Lipzen A."/>
            <person name="Meier-Kolthoff J.P."/>
            <person name="Ohm R.A."/>
            <person name="Otillar R.P."/>
            <person name="Pangilinan J."/>
            <person name="Peng Y."/>
            <person name="Rokas A."/>
            <person name="Rosa C.A."/>
            <person name="Scheuner C."/>
            <person name="Sibirny A.A."/>
            <person name="Slot J.C."/>
            <person name="Stielow J.B."/>
            <person name="Sun H."/>
            <person name="Kurtzman C.P."/>
            <person name="Blackwell M."/>
            <person name="Grigoriev I.V."/>
            <person name="Jeffries T.W."/>
        </authorList>
    </citation>
    <scope>NUCLEOTIDE SEQUENCE [LARGE SCALE GENOMIC DNA]</scope>
    <source>
        <strain evidence="8">NRRL Y-17324</strain>
    </source>
</reference>
<dbReference type="Pfam" id="PF00173">
    <property type="entry name" value="Cyt-b5"/>
    <property type="match status" value="1"/>
</dbReference>
<dbReference type="InterPro" id="IPR018506">
    <property type="entry name" value="Cyt_B5_heme-BS"/>
</dbReference>
<evidence type="ECO:0000313" key="7">
    <source>
        <dbReference type="EMBL" id="ODV82269.1"/>
    </source>
</evidence>
<dbReference type="Proteomes" id="UP000094285">
    <property type="component" value="Unassembled WGS sequence"/>
</dbReference>
<dbReference type="FunFam" id="3.10.120.10:FF:000001">
    <property type="entry name" value="Cytochrome b5 reductase 4"/>
    <property type="match status" value="1"/>
</dbReference>
<protein>
    <submittedName>
        <fullName evidence="7">Cytochrome b5</fullName>
    </submittedName>
</protein>
<dbReference type="PANTHER" id="PTHR46237:SF1">
    <property type="entry name" value="CYTOCHROME B5 REDUCTASE 4"/>
    <property type="match status" value="1"/>
</dbReference>